<evidence type="ECO:0000256" key="4">
    <source>
        <dbReference type="ARBA" id="ARBA00023136"/>
    </source>
</evidence>
<dbReference type="OrthoDB" id="29773at2759"/>
<sequence>MRDDAAGTMNTMFNKLQDMTPLIRCPKETPCYFEQPVWQTLTMFIGEFLCLCVFYGARDLVNPDDDDAMDDVNGHLDDDDDDSLILSPAGPTRPLSGAANMLFWLPTLCDLTATTLMNAGLIFTSASIYQMLRGSVVLFTGTLSTAFLGRRHPLYRWFALIVVFVGVAIVGMSGPSSTAGPVLEDPMHGSPGMPPATPPGIPHPTPGPLPGPGLDDVAARNNAWGVTMVIFAQLFTATQFVLEEKIMLRYDVPAIKAVGLEGFFGLATTLALMPILHLTIGVRDGPTSWFNVPQGWYDIVDNRPVLLAGIGIIFSIAFFNWFGLSVTQRISATSRSTIDTCRTLFIWMLSLALGWETFKWMQVLGFVVLIYGTFVFNDVLAPPPIPWLSAGRSRRVVLSDVGDDDRHVNDLDDV</sequence>
<feature type="transmembrane region" description="Helical" evidence="6">
    <location>
        <begin position="223"/>
        <end position="242"/>
    </location>
</feature>
<dbReference type="STRING" id="1555241.A0A4P9XBJ2"/>
<feature type="transmembrane region" description="Helical" evidence="6">
    <location>
        <begin position="128"/>
        <end position="148"/>
    </location>
</feature>
<dbReference type="PANTHER" id="PTHR13146">
    <property type="match status" value="1"/>
</dbReference>
<dbReference type="PIRSF" id="PIRSF036436">
    <property type="entry name" value="UCP036436"/>
    <property type="match status" value="1"/>
</dbReference>
<keyword evidence="9" id="KW-1185">Reference proteome</keyword>
<feature type="domain" description="EamA" evidence="7">
    <location>
        <begin position="224"/>
        <end position="376"/>
    </location>
</feature>
<evidence type="ECO:0000313" key="9">
    <source>
        <dbReference type="Proteomes" id="UP000274922"/>
    </source>
</evidence>
<dbReference type="Proteomes" id="UP000274922">
    <property type="component" value="Unassembled WGS sequence"/>
</dbReference>
<evidence type="ECO:0000313" key="8">
    <source>
        <dbReference type="EMBL" id="RKP02773.1"/>
    </source>
</evidence>
<feature type="transmembrane region" description="Helical" evidence="6">
    <location>
        <begin position="263"/>
        <end position="282"/>
    </location>
</feature>
<keyword evidence="4 6" id="KW-0472">Membrane</keyword>
<feature type="transmembrane region" description="Helical" evidence="6">
    <location>
        <begin position="336"/>
        <end position="355"/>
    </location>
</feature>
<dbReference type="SUPFAM" id="SSF103481">
    <property type="entry name" value="Multidrug resistance efflux transporter EmrE"/>
    <property type="match status" value="1"/>
</dbReference>
<evidence type="ECO:0000259" key="7">
    <source>
        <dbReference type="Pfam" id="PF00892"/>
    </source>
</evidence>
<feature type="transmembrane region" description="Helical" evidence="6">
    <location>
        <begin position="102"/>
        <end position="122"/>
    </location>
</feature>
<dbReference type="AlphaFoldDB" id="A0A4P9XBJ2"/>
<reference evidence="9" key="1">
    <citation type="journal article" date="2018" name="Nat. Microbiol.">
        <title>Leveraging single-cell genomics to expand the fungal tree of life.</title>
        <authorList>
            <person name="Ahrendt S.R."/>
            <person name="Quandt C.A."/>
            <person name="Ciobanu D."/>
            <person name="Clum A."/>
            <person name="Salamov A."/>
            <person name="Andreopoulos B."/>
            <person name="Cheng J.F."/>
            <person name="Woyke T."/>
            <person name="Pelin A."/>
            <person name="Henrissat B."/>
            <person name="Reynolds N.K."/>
            <person name="Benny G.L."/>
            <person name="Smith M.E."/>
            <person name="James T.Y."/>
            <person name="Grigoriev I.V."/>
        </authorList>
    </citation>
    <scope>NUCLEOTIDE SEQUENCE [LARGE SCALE GENOMIC DNA]</scope>
    <source>
        <strain evidence="9">ATCC 52028</strain>
    </source>
</reference>
<evidence type="ECO:0000256" key="3">
    <source>
        <dbReference type="ARBA" id="ARBA00022989"/>
    </source>
</evidence>
<evidence type="ECO:0000256" key="1">
    <source>
        <dbReference type="ARBA" id="ARBA00004141"/>
    </source>
</evidence>
<name>A0A4P9XBJ2_9FUNG</name>
<evidence type="ECO:0000256" key="6">
    <source>
        <dbReference type="SAM" id="Phobius"/>
    </source>
</evidence>
<dbReference type="PANTHER" id="PTHR13146:SF0">
    <property type="entry name" value="SOLUTE CARRIER FAMILY 35 MEMBER F6"/>
    <property type="match status" value="1"/>
</dbReference>
<dbReference type="GO" id="GO:0016020">
    <property type="term" value="C:membrane"/>
    <property type="evidence" value="ECO:0007669"/>
    <property type="project" value="UniProtKB-SubCell"/>
</dbReference>
<feature type="compositionally biased region" description="Pro residues" evidence="5">
    <location>
        <begin position="192"/>
        <end position="211"/>
    </location>
</feature>
<comment type="subcellular location">
    <subcellularLocation>
        <location evidence="1">Membrane</location>
        <topology evidence="1">Multi-pass membrane protein</topology>
    </subcellularLocation>
</comment>
<feature type="transmembrane region" description="Helical" evidence="6">
    <location>
        <begin position="305"/>
        <end position="324"/>
    </location>
</feature>
<dbReference type="InterPro" id="IPR000620">
    <property type="entry name" value="EamA_dom"/>
</dbReference>
<organism evidence="8 9">
    <name type="scientific">Caulochytrium protostelioides</name>
    <dbReference type="NCBI Taxonomy" id="1555241"/>
    <lineage>
        <taxon>Eukaryota</taxon>
        <taxon>Fungi</taxon>
        <taxon>Fungi incertae sedis</taxon>
        <taxon>Chytridiomycota</taxon>
        <taxon>Chytridiomycota incertae sedis</taxon>
        <taxon>Chytridiomycetes</taxon>
        <taxon>Caulochytriales</taxon>
        <taxon>Caulochytriaceae</taxon>
        <taxon>Caulochytrium</taxon>
    </lineage>
</organism>
<dbReference type="EMBL" id="ML014135">
    <property type="protein sequence ID" value="RKP02773.1"/>
    <property type="molecule type" value="Genomic_DNA"/>
</dbReference>
<feature type="transmembrane region" description="Helical" evidence="6">
    <location>
        <begin position="155"/>
        <end position="174"/>
    </location>
</feature>
<keyword evidence="3 6" id="KW-1133">Transmembrane helix</keyword>
<protein>
    <recommendedName>
        <fullName evidence="7">EamA domain-containing protein</fullName>
    </recommendedName>
</protein>
<keyword evidence="2 6" id="KW-0812">Transmembrane</keyword>
<dbReference type="Pfam" id="PF00892">
    <property type="entry name" value="EamA"/>
    <property type="match status" value="1"/>
</dbReference>
<dbReference type="InterPro" id="IPR037185">
    <property type="entry name" value="EmrE-like"/>
</dbReference>
<evidence type="ECO:0000256" key="5">
    <source>
        <dbReference type="SAM" id="MobiDB-lite"/>
    </source>
</evidence>
<gene>
    <name evidence="8" type="ORF">CXG81DRAFT_10361</name>
</gene>
<evidence type="ECO:0000256" key="2">
    <source>
        <dbReference type="ARBA" id="ARBA00022692"/>
    </source>
</evidence>
<accession>A0A4P9XBJ2</accession>
<proteinExistence type="predicted"/>
<feature type="region of interest" description="Disordered" evidence="5">
    <location>
        <begin position="180"/>
        <end position="211"/>
    </location>
</feature>
<dbReference type="InterPro" id="IPR012404">
    <property type="entry name" value="UCP036436"/>
</dbReference>